<dbReference type="PANTHER" id="PTHR19848">
    <property type="entry name" value="WD40 REPEAT PROTEIN"/>
    <property type="match status" value="1"/>
</dbReference>
<dbReference type="EMBL" id="JARBDR010000440">
    <property type="protein sequence ID" value="KAJ8312485.1"/>
    <property type="molecule type" value="Genomic_DNA"/>
</dbReference>
<dbReference type="SMART" id="SM00320">
    <property type="entry name" value="WD40"/>
    <property type="match status" value="4"/>
</dbReference>
<keyword evidence="5" id="KW-1185">Reference proteome</keyword>
<dbReference type="Gene3D" id="2.130.10.10">
    <property type="entry name" value="YVTN repeat-like/Quinoprotein amine dehydrogenase"/>
    <property type="match status" value="2"/>
</dbReference>
<dbReference type="InterPro" id="IPR011047">
    <property type="entry name" value="Quinoprotein_ADH-like_sf"/>
</dbReference>
<dbReference type="PROSITE" id="PS00678">
    <property type="entry name" value="WD_REPEATS_1"/>
    <property type="match status" value="1"/>
</dbReference>
<dbReference type="Proteomes" id="UP001217089">
    <property type="component" value="Unassembled WGS sequence"/>
</dbReference>
<dbReference type="SUPFAM" id="SSF50998">
    <property type="entry name" value="Quinoprotein alcohol dehydrogenase-like"/>
    <property type="match status" value="1"/>
</dbReference>
<protein>
    <submittedName>
        <fullName evidence="4">Uncharacterized protein</fullName>
    </submittedName>
</protein>
<evidence type="ECO:0000256" key="2">
    <source>
        <dbReference type="ARBA" id="ARBA00022737"/>
    </source>
</evidence>
<organism evidence="4 5">
    <name type="scientific">Tegillarca granosa</name>
    <name type="common">Malaysian cockle</name>
    <name type="synonym">Anadara granosa</name>
    <dbReference type="NCBI Taxonomy" id="220873"/>
    <lineage>
        <taxon>Eukaryota</taxon>
        <taxon>Metazoa</taxon>
        <taxon>Spiralia</taxon>
        <taxon>Lophotrochozoa</taxon>
        <taxon>Mollusca</taxon>
        <taxon>Bivalvia</taxon>
        <taxon>Autobranchia</taxon>
        <taxon>Pteriomorphia</taxon>
        <taxon>Arcoida</taxon>
        <taxon>Arcoidea</taxon>
        <taxon>Arcidae</taxon>
        <taxon>Tegillarca</taxon>
    </lineage>
</organism>
<dbReference type="InterPro" id="IPR015943">
    <property type="entry name" value="WD40/YVTN_repeat-like_dom_sf"/>
</dbReference>
<evidence type="ECO:0000256" key="1">
    <source>
        <dbReference type="ARBA" id="ARBA00022574"/>
    </source>
</evidence>
<dbReference type="InterPro" id="IPR019775">
    <property type="entry name" value="WD40_repeat_CS"/>
</dbReference>
<accession>A0ABQ9F533</accession>
<dbReference type="PROSITE" id="PS50082">
    <property type="entry name" value="WD_REPEATS_2"/>
    <property type="match status" value="1"/>
</dbReference>
<keyword evidence="1 3" id="KW-0853">WD repeat</keyword>
<name>A0ABQ9F533_TEGGR</name>
<comment type="caution">
    <text evidence="4">The sequence shown here is derived from an EMBL/GenBank/DDBJ whole genome shotgun (WGS) entry which is preliminary data.</text>
</comment>
<reference evidence="4 5" key="1">
    <citation type="submission" date="2022-12" db="EMBL/GenBank/DDBJ databases">
        <title>Chromosome-level genome of Tegillarca granosa.</title>
        <authorList>
            <person name="Kim J."/>
        </authorList>
    </citation>
    <scope>NUCLEOTIDE SEQUENCE [LARGE SCALE GENOMIC DNA]</scope>
    <source>
        <strain evidence="4">Teg-2019</strain>
        <tissue evidence="4">Adductor muscle</tissue>
    </source>
</reference>
<gene>
    <name evidence="4" type="ORF">KUTeg_009858</name>
</gene>
<keyword evidence="2" id="KW-0677">Repeat</keyword>
<feature type="repeat" description="WD" evidence="3">
    <location>
        <begin position="538"/>
        <end position="579"/>
    </location>
</feature>
<dbReference type="SUPFAM" id="SSF101908">
    <property type="entry name" value="Putative isomerase YbhE"/>
    <property type="match status" value="1"/>
</dbReference>
<sequence>MKTIDVIDEPQKVLFGYQDKNIIIQADNKIVILDQPLWEQKHEIESETLNPMFCVSGEDKGIIAVFHGDTCFLHDLKIGKSIGNVKHSKKIMFNGRNGHGVMYGSKNYVVVTDTTSQHITVLNLRLNSFGPKQRAFKDTNNGVDGLVITKDEQCLIIANCLDNDLHFKDINTLTTTRTVKGVPSDLSMDYGLTIDGQFLYFPSNCQLVVWNLNTCERSVAFEYTESLTCVKAVDLNTIITLSDDCVIRKWDLTKSNNNKNVRTKQKILRIELLPNSRYVLCHCVFKDEKMDNVSEHCFQVYDLLEKDVVRQATFVGNPPLVHHIVDDMTVAIVTKTDHKLKLVDMDTMTIKMVFEGKTHIFSDFVVLKQGKEIAILTKHRKNVKIFETNKPRAKVVLKGRQQERIRYLQANSKSTVLLAITDNSKSYLIFNLVTYQWIRTLHTYDLQVSELSDYSVLTGSHLGILTTIRIPFEEESDSVTEKMSEDELNEGEEDVYDNEEEERVVSVWNLEQDCFVGNLMDSEYIARYRTEPYLNDLMKEHSASVEYEMTIIDDTHVLTSHEDHILRIWNVQTGKLVKRLYGHKSDTRIIIVDNSPYFLTYGEWQEENSLRLWDKQTFKCLASFTLDDSMVAVEWLRDGRSFITTTKSSQIIHWTIHNVGIKDALSTFPILFKNKVCDMT</sequence>
<evidence type="ECO:0000313" key="5">
    <source>
        <dbReference type="Proteomes" id="UP001217089"/>
    </source>
</evidence>
<dbReference type="PANTHER" id="PTHR19848:SF8">
    <property type="entry name" value="F-BOX AND WD REPEAT DOMAIN CONTAINING 7"/>
    <property type="match status" value="1"/>
</dbReference>
<proteinExistence type="predicted"/>
<evidence type="ECO:0000313" key="4">
    <source>
        <dbReference type="EMBL" id="KAJ8312485.1"/>
    </source>
</evidence>
<dbReference type="InterPro" id="IPR001680">
    <property type="entry name" value="WD40_rpt"/>
</dbReference>
<evidence type="ECO:0000256" key="3">
    <source>
        <dbReference type="PROSITE-ProRule" id="PRU00221"/>
    </source>
</evidence>